<protein>
    <submittedName>
        <fullName evidence="2">Membrane-anchored protein</fullName>
    </submittedName>
</protein>
<gene>
    <name evidence="2" type="ORF">QO016_003847</name>
</gene>
<dbReference type="InterPro" id="IPR009937">
    <property type="entry name" value="Phage_holin_3_6"/>
</dbReference>
<evidence type="ECO:0000313" key="2">
    <source>
        <dbReference type="EMBL" id="MDQ0444337.1"/>
    </source>
</evidence>
<feature type="transmembrane region" description="Helical" evidence="1">
    <location>
        <begin position="68"/>
        <end position="95"/>
    </location>
</feature>
<proteinExistence type="predicted"/>
<evidence type="ECO:0000313" key="3">
    <source>
        <dbReference type="Proteomes" id="UP001236369"/>
    </source>
</evidence>
<keyword evidence="1" id="KW-0472">Membrane</keyword>
<evidence type="ECO:0000256" key="1">
    <source>
        <dbReference type="SAM" id="Phobius"/>
    </source>
</evidence>
<dbReference type="Pfam" id="PF07332">
    <property type="entry name" value="Phage_holin_3_6"/>
    <property type="match status" value="1"/>
</dbReference>
<reference evidence="2 3" key="1">
    <citation type="submission" date="2023-07" db="EMBL/GenBank/DDBJ databases">
        <title>Genomic Encyclopedia of Type Strains, Phase IV (KMG-IV): sequencing the most valuable type-strain genomes for metagenomic binning, comparative biology and taxonomic classification.</title>
        <authorList>
            <person name="Goeker M."/>
        </authorList>
    </citation>
    <scope>NUCLEOTIDE SEQUENCE [LARGE SCALE GENOMIC DNA]</scope>
    <source>
        <strain evidence="2 3">DSM 19562</strain>
    </source>
</reference>
<comment type="caution">
    <text evidence="2">The sequence shown here is derived from an EMBL/GenBank/DDBJ whole genome shotgun (WGS) entry which is preliminary data.</text>
</comment>
<keyword evidence="1" id="KW-1133">Transmembrane helix</keyword>
<dbReference type="Proteomes" id="UP001236369">
    <property type="component" value="Unassembled WGS sequence"/>
</dbReference>
<organism evidence="2 3">
    <name type="scientific">Methylobacterium persicinum</name>
    <dbReference type="NCBI Taxonomy" id="374426"/>
    <lineage>
        <taxon>Bacteria</taxon>
        <taxon>Pseudomonadati</taxon>
        <taxon>Pseudomonadota</taxon>
        <taxon>Alphaproteobacteria</taxon>
        <taxon>Hyphomicrobiales</taxon>
        <taxon>Methylobacteriaceae</taxon>
        <taxon>Methylobacterium</taxon>
    </lineage>
</organism>
<feature type="transmembrane region" description="Helical" evidence="1">
    <location>
        <begin position="40"/>
        <end position="62"/>
    </location>
</feature>
<keyword evidence="1" id="KW-0812">Transmembrane</keyword>
<name>A0ABU0HPU2_9HYPH</name>
<sequence>MRRDAPLQHLLSAALRDGAGHVSQVLQLARMETDANLRAWLRLAGIVGTIPILAIATFFLGLDALVKIIAALSGAPLASAAVVASPFIAITLVLARLGLRRMALANLEPWRSWQRNGGPSRTDRLRSPK</sequence>
<accession>A0ABU0HPU2</accession>
<dbReference type="RefSeq" id="WP_238247319.1">
    <property type="nucleotide sequence ID" value="NZ_BPQX01000007.1"/>
</dbReference>
<dbReference type="EMBL" id="JAUSVV010000011">
    <property type="protein sequence ID" value="MDQ0444337.1"/>
    <property type="molecule type" value="Genomic_DNA"/>
</dbReference>
<keyword evidence="3" id="KW-1185">Reference proteome</keyword>